<dbReference type="GO" id="GO:0016491">
    <property type="term" value="F:oxidoreductase activity"/>
    <property type="evidence" value="ECO:0007669"/>
    <property type="project" value="UniProtKB-KW"/>
</dbReference>
<dbReference type="Pfam" id="PF00107">
    <property type="entry name" value="ADH_zinc_N"/>
    <property type="match status" value="1"/>
</dbReference>
<accession>A0A5R8ZZK5</accession>
<dbReference type="SMART" id="SM00829">
    <property type="entry name" value="PKS_ER"/>
    <property type="match status" value="1"/>
</dbReference>
<proteinExistence type="predicted"/>
<dbReference type="SUPFAM" id="SSF50129">
    <property type="entry name" value="GroES-like"/>
    <property type="match status" value="1"/>
</dbReference>
<evidence type="ECO:0000313" key="4">
    <source>
        <dbReference type="EMBL" id="TLP71859.1"/>
    </source>
</evidence>
<dbReference type="InterPro" id="IPR011032">
    <property type="entry name" value="GroES-like_sf"/>
</dbReference>
<evidence type="ECO:0000256" key="1">
    <source>
        <dbReference type="ARBA" id="ARBA00001947"/>
    </source>
</evidence>
<dbReference type="SUPFAM" id="SSF51735">
    <property type="entry name" value="NAD(P)-binding Rossmann-fold domains"/>
    <property type="match status" value="1"/>
</dbReference>
<gene>
    <name evidence="4" type="ORF">FEF27_12030</name>
</gene>
<organism evidence="4 5">
    <name type="scientific">Nesterenkonia sphaerica</name>
    <dbReference type="NCBI Taxonomy" id="1804988"/>
    <lineage>
        <taxon>Bacteria</taxon>
        <taxon>Bacillati</taxon>
        <taxon>Actinomycetota</taxon>
        <taxon>Actinomycetes</taxon>
        <taxon>Micrococcales</taxon>
        <taxon>Micrococcaceae</taxon>
        <taxon>Nesterenkonia</taxon>
    </lineage>
</organism>
<dbReference type="RefSeq" id="WP_138171137.1">
    <property type="nucleotide sequence ID" value="NZ_VAWA01000024.1"/>
</dbReference>
<evidence type="ECO:0000313" key="5">
    <source>
        <dbReference type="Proteomes" id="UP000306544"/>
    </source>
</evidence>
<dbReference type="PANTHER" id="PTHR43401:SF5">
    <property type="entry name" value="ALCOHOL DEHYDROGENASE-RELATED"/>
    <property type="match status" value="1"/>
</dbReference>
<dbReference type="InterPro" id="IPR050129">
    <property type="entry name" value="Zn_alcohol_dh"/>
</dbReference>
<dbReference type="InterPro" id="IPR013149">
    <property type="entry name" value="ADH-like_C"/>
</dbReference>
<dbReference type="Pfam" id="PF08240">
    <property type="entry name" value="ADH_N"/>
    <property type="match status" value="1"/>
</dbReference>
<dbReference type="PANTHER" id="PTHR43401">
    <property type="entry name" value="L-THREONINE 3-DEHYDROGENASE"/>
    <property type="match status" value="1"/>
</dbReference>
<dbReference type="Proteomes" id="UP000306544">
    <property type="component" value="Unassembled WGS sequence"/>
</dbReference>
<keyword evidence="2" id="KW-0560">Oxidoreductase</keyword>
<reference evidence="4 5" key="1">
    <citation type="submission" date="2019-05" db="EMBL/GenBank/DDBJ databases">
        <title>Nesterenkonia sp. GY239, isolated from the Southern Atlantic Ocean.</title>
        <authorList>
            <person name="Zhang G."/>
        </authorList>
    </citation>
    <scope>NUCLEOTIDE SEQUENCE [LARGE SCALE GENOMIC DNA]</scope>
    <source>
        <strain evidence="4 5">GY239</strain>
    </source>
</reference>
<sequence>MRAVHVTAFGESPQVLDLPAPVPPTGGVVVDVELTGLCRSDFHAFAGHDDSVQIPYVPGHEFLGRISALGDDVAGWRVGQRVTAPFVCGCGDCRWCAAGQSQVCPHQSQPGFTYDGSWAEQVVVPAADHNLVAVPESLSAASVASLGCRFATAFRALQHRAQVRPGEVVAIFGCGGVGLSAVMLARALGAQVIAVDVAPGALELAAEVGAAREVNSSGLTPEEVAAAVRAAAITLASEPELGPGRDSRVAGTGPQVTLEALGRAETLEAALLSLDPLGRHVQVGLFSEVPRTLIPRVVALELTVLGSHGMAATDYPELLNLLVAGAVDPSVLVTRELELEQVPAALAAMAQGTEPGVAVIRP</sequence>
<protein>
    <submittedName>
        <fullName evidence="4">Zinc-binding dehydrogenase</fullName>
    </submittedName>
</protein>
<dbReference type="EMBL" id="VAWA01000024">
    <property type="protein sequence ID" value="TLP71859.1"/>
    <property type="molecule type" value="Genomic_DNA"/>
</dbReference>
<dbReference type="InterPro" id="IPR013154">
    <property type="entry name" value="ADH-like_N"/>
</dbReference>
<keyword evidence="5" id="KW-1185">Reference proteome</keyword>
<dbReference type="OrthoDB" id="5295340at2"/>
<dbReference type="Gene3D" id="3.90.180.10">
    <property type="entry name" value="Medium-chain alcohol dehydrogenases, catalytic domain"/>
    <property type="match status" value="1"/>
</dbReference>
<dbReference type="AlphaFoldDB" id="A0A5R8ZZK5"/>
<name>A0A5R8ZZK5_9MICC</name>
<dbReference type="InterPro" id="IPR020843">
    <property type="entry name" value="ER"/>
</dbReference>
<comment type="cofactor">
    <cofactor evidence="1">
        <name>Zn(2+)</name>
        <dbReference type="ChEBI" id="CHEBI:29105"/>
    </cofactor>
</comment>
<evidence type="ECO:0000259" key="3">
    <source>
        <dbReference type="SMART" id="SM00829"/>
    </source>
</evidence>
<dbReference type="InterPro" id="IPR036291">
    <property type="entry name" value="NAD(P)-bd_dom_sf"/>
</dbReference>
<feature type="domain" description="Enoyl reductase (ER)" evidence="3">
    <location>
        <begin position="10"/>
        <end position="360"/>
    </location>
</feature>
<evidence type="ECO:0000256" key="2">
    <source>
        <dbReference type="ARBA" id="ARBA00023002"/>
    </source>
</evidence>
<comment type="caution">
    <text evidence="4">The sequence shown here is derived from an EMBL/GenBank/DDBJ whole genome shotgun (WGS) entry which is preliminary data.</text>
</comment>